<keyword evidence="2" id="KW-0560">Oxidoreductase</keyword>
<evidence type="ECO:0000313" key="6">
    <source>
        <dbReference type="RefSeq" id="XP_030383062.1"/>
    </source>
</evidence>
<evidence type="ECO:0000256" key="2">
    <source>
        <dbReference type="ARBA" id="ARBA00023002"/>
    </source>
</evidence>
<protein>
    <submittedName>
        <fullName evidence="6">Estradiol 17-beta-dehydrogenase 11 isoform X1</fullName>
    </submittedName>
</protein>
<feature type="signal peptide" evidence="4">
    <location>
        <begin position="1"/>
        <end position="20"/>
    </location>
</feature>
<gene>
    <name evidence="6" type="primary">LOC115630584</name>
</gene>
<evidence type="ECO:0000256" key="4">
    <source>
        <dbReference type="SAM" id="SignalP"/>
    </source>
</evidence>
<dbReference type="Proteomes" id="UP000504634">
    <property type="component" value="Unplaced"/>
</dbReference>
<evidence type="ECO:0000313" key="5">
    <source>
        <dbReference type="Proteomes" id="UP000504634"/>
    </source>
</evidence>
<sequence>MLALALPVCLFVCLVAVTRFHLIQLRKYPSPSVLQHKCGKTQKRAKQVKCNQKSQAKDIEYKRCEMVKNNNNLLADMKTPANGQAHALSNGNGVVPTTTTTTTTITAAPTAAAAATTTMAANSWRQTLWNWWDTFADVAWFIICCIGYILQDLYYIAFGYPEKELGTDIALITGGGNGLGRLLAERLGKMGTKVVIWDINKKGIAETVEIVQEAGGYCKGYVVDISRKEEVYKAADVIRAEVGDVTLLINNAGVVSGLHLLDTPDHLIERSFNVNVMAHFWTTKAFLPKMIEKERGHIATIASLAGHVGISKLVDYCASKFAAVGFDEALRLELDVLGHTNIQTTCICPFFIQATGMFDDVNARWVPTLNPNEVADRVIVAIKKNEKLAIIPGFLKFMLSLKWTFPWGCVGGLLRRLVPDAAPHGVATTSPLPAKAANGSILAGANIVNSSSPQLATDTATATTTTIATPTAAAITADTQADIAALDAELSSVTLPAKSPSLLIQRTPSLGERVL</sequence>
<dbReference type="InterPro" id="IPR036291">
    <property type="entry name" value="NAD(P)-bd_dom_sf"/>
</dbReference>
<organism evidence="5 6">
    <name type="scientific">Drosophila lebanonensis</name>
    <name type="common">Fruit fly</name>
    <name type="synonym">Scaptodrosophila lebanonensis</name>
    <dbReference type="NCBI Taxonomy" id="7225"/>
    <lineage>
        <taxon>Eukaryota</taxon>
        <taxon>Metazoa</taxon>
        <taxon>Ecdysozoa</taxon>
        <taxon>Arthropoda</taxon>
        <taxon>Hexapoda</taxon>
        <taxon>Insecta</taxon>
        <taxon>Pterygota</taxon>
        <taxon>Neoptera</taxon>
        <taxon>Endopterygota</taxon>
        <taxon>Diptera</taxon>
        <taxon>Brachycera</taxon>
        <taxon>Muscomorpha</taxon>
        <taxon>Ephydroidea</taxon>
        <taxon>Drosophilidae</taxon>
        <taxon>Scaptodrosophila</taxon>
    </lineage>
</organism>
<dbReference type="PANTHER" id="PTHR24322">
    <property type="entry name" value="PKSB"/>
    <property type="match status" value="1"/>
</dbReference>
<keyword evidence="4" id="KW-0732">Signal</keyword>
<dbReference type="InterPro" id="IPR002347">
    <property type="entry name" value="SDR_fam"/>
</dbReference>
<comment type="similarity">
    <text evidence="1">Belongs to the short-chain dehydrogenases/reductases (SDR) family.</text>
</comment>
<dbReference type="Gene3D" id="3.40.50.720">
    <property type="entry name" value="NAD(P)-binding Rossmann-like Domain"/>
    <property type="match status" value="1"/>
</dbReference>
<name>A0A6J2U7B0_DROLE</name>
<dbReference type="PRINTS" id="PR00081">
    <property type="entry name" value="GDHRDH"/>
</dbReference>
<dbReference type="GeneID" id="115630584"/>
<evidence type="ECO:0000256" key="1">
    <source>
        <dbReference type="ARBA" id="ARBA00006484"/>
    </source>
</evidence>
<dbReference type="OrthoDB" id="10253736at2759"/>
<dbReference type="Pfam" id="PF00106">
    <property type="entry name" value="adh_short"/>
    <property type="match status" value="1"/>
</dbReference>
<dbReference type="CDD" id="cd05339">
    <property type="entry name" value="17beta-HSDXI-like_SDR_c"/>
    <property type="match status" value="1"/>
</dbReference>
<proteinExistence type="inferred from homology"/>
<dbReference type="PRINTS" id="PR00080">
    <property type="entry name" value="SDRFAMILY"/>
</dbReference>
<dbReference type="PANTHER" id="PTHR24322:SF748">
    <property type="entry name" value="FI23927P1-RELATED"/>
    <property type="match status" value="1"/>
</dbReference>
<reference evidence="6" key="1">
    <citation type="submission" date="2025-08" db="UniProtKB">
        <authorList>
            <consortium name="RefSeq"/>
        </authorList>
    </citation>
    <scope>IDENTIFICATION</scope>
    <source>
        <strain evidence="6">11010-0011.00</strain>
        <tissue evidence="6">Whole body</tissue>
    </source>
</reference>
<keyword evidence="5" id="KW-1185">Reference proteome</keyword>
<dbReference type="FunFam" id="3.40.50.720:FF:000202">
    <property type="entry name" value="Short-chain dehydrogenase/reductase family 16C member 6"/>
    <property type="match status" value="1"/>
</dbReference>
<dbReference type="RefSeq" id="XP_030383062.1">
    <property type="nucleotide sequence ID" value="XM_030527202.1"/>
</dbReference>
<keyword evidence="3" id="KW-0520">NAD</keyword>
<dbReference type="GO" id="GO:0005811">
    <property type="term" value="C:lipid droplet"/>
    <property type="evidence" value="ECO:0007669"/>
    <property type="project" value="TreeGrafter"/>
</dbReference>
<dbReference type="GO" id="GO:0016616">
    <property type="term" value="F:oxidoreductase activity, acting on the CH-OH group of donors, NAD or NADP as acceptor"/>
    <property type="evidence" value="ECO:0007669"/>
    <property type="project" value="TreeGrafter"/>
</dbReference>
<dbReference type="SUPFAM" id="SSF51735">
    <property type="entry name" value="NAD(P)-binding Rossmann-fold domains"/>
    <property type="match status" value="1"/>
</dbReference>
<evidence type="ECO:0000256" key="3">
    <source>
        <dbReference type="ARBA" id="ARBA00023027"/>
    </source>
</evidence>
<feature type="chain" id="PRO_5026897529" evidence="4">
    <location>
        <begin position="21"/>
        <end position="515"/>
    </location>
</feature>
<accession>A0A6J2U7B0</accession>
<dbReference type="AlphaFoldDB" id="A0A6J2U7B0"/>